<name>A0ABQ0LCR4_MYCCL</name>
<reference evidence="2" key="1">
    <citation type="submission" date="2014-09" db="EMBL/GenBank/DDBJ databases">
        <title>Genome sequence of the luminous mushroom Mycena chlorophos for searching fungal bioluminescence genes.</title>
        <authorList>
            <person name="Tanaka Y."/>
            <person name="Kasuga D."/>
            <person name="Oba Y."/>
            <person name="Hase S."/>
            <person name="Sato K."/>
            <person name="Oba Y."/>
            <person name="Sakakibara Y."/>
        </authorList>
    </citation>
    <scope>NUCLEOTIDE SEQUENCE</scope>
</reference>
<accession>A0ABQ0LCR4</accession>
<evidence type="ECO:0000313" key="2">
    <source>
        <dbReference type="EMBL" id="GAT48917.1"/>
    </source>
</evidence>
<keyword evidence="3" id="KW-1185">Reference proteome</keyword>
<evidence type="ECO:0000256" key="1">
    <source>
        <dbReference type="SAM" id="MobiDB-lite"/>
    </source>
</evidence>
<evidence type="ECO:0000313" key="3">
    <source>
        <dbReference type="Proteomes" id="UP000815677"/>
    </source>
</evidence>
<gene>
    <name evidence="2" type="ORF">MCHLO_06285</name>
</gene>
<dbReference type="EMBL" id="DF845041">
    <property type="protein sequence ID" value="GAT48917.1"/>
    <property type="molecule type" value="Genomic_DNA"/>
</dbReference>
<feature type="region of interest" description="Disordered" evidence="1">
    <location>
        <begin position="100"/>
        <end position="122"/>
    </location>
</feature>
<sequence>MGGKSTTLLVVGTCADLVQGARFLFHALQVLWFITYPSQLLVYLLRAPRSSTPRTYSTPSTSSGCTGGSSPFFTSTFMPSPRVACEDPARIDANYSIHTTTSLSTHPDDRPALPPNRPPAKKPRILPVHFDIVARRPYIHEQDPRAVDNAPNLPRTTRSISAHLARPENSLTLQILAPWAGRRRGPESELVRSRPWRRPLLEIPAKHTPPTSGRGGRDIRVEFGDAARLRQDLRRRRAVLEMARVGAAVGLGRRRIRLGFDLRMAFPIRRGVNLAYAGFGTYAREFPGNW</sequence>
<dbReference type="Proteomes" id="UP000815677">
    <property type="component" value="Unassembled WGS sequence"/>
</dbReference>
<proteinExistence type="predicted"/>
<organism evidence="2 3">
    <name type="scientific">Mycena chlorophos</name>
    <name type="common">Agaric fungus</name>
    <name type="synonym">Agaricus chlorophos</name>
    <dbReference type="NCBI Taxonomy" id="658473"/>
    <lineage>
        <taxon>Eukaryota</taxon>
        <taxon>Fungi</taxon>
        <taxon>Dikarya</taxon>
        <taxon>Basidiomycota</taxon>
        <taxon>Agaricomycotina</taxon>
        <taxon>Agaricomycetes</taxon>
        <taxon>Agaricomycetidae</taxon>
        <taxon>Agaricales</taxon>
        <taxon>Marasmiineae</taxon>
        <taxon>Mycenaceae</taxon>
        <taxon>Mycena</taxon>
    </lineage>
</organism>
<protein>
    <submittedName>
        <fullName evidence="2">Uncharacterized protein</fullName>
    </submittedName>
</protein>